<sequence length="225" mass="26453">MLRWKFFDHAAHLGGYFGGYVYWNYLCRKYGTCTYNNNNNNNKDDNTPCRLVFGQGKYVFEGEYVNFKPRHNYGIIYSPRKTYFGEIDSNFFLDGKGCLHPDLLSRHGELSFIFFIATLLFHIHYSTEHICMHKYIYTYIYNNNKPVGLGIQETLDGWCPSRFDGKFFYNTMEFKPSELGQFFDESIDVSIFTTQEDPKGTEHIEPSQQNENVQDQSVQNESVQK</sequence>
<feature type="compositionally biased region" description="Basic and acidic residues" evidence="1">
    <location>
        <begin position="196"/>
        <end position="205"/>
    </location>
</feature>
<gene>
    <name evidence="2" type="ORF">RFI_23247</name>
</gene>
<evidence type="ECO:0000256" key="1">
    <source>
        <dbReference type="SAM" id="MobiDB-lite"/>
    </source>
</evidence>
<name>X6MJS6_RETFI</name>
<dbReference type="EMBL" id="ASPP01020201">
    <property type="protein sequence ID" value="ETO14119.1"/>
    <property type="molecule type" value="Genomic_DNA"/>
</dbReference>
<feature type="region of interest" description="Disordered" evidence="1">
    <location>
        <begin position="195"/>
        <end position="225"/>
    </location>
</feature>
<dbReference type="OrthoDB" id="10260614at2759"/>
<dbReference type="AlphaFoldDB" id="X6MJS6"/>
<dbReference type="Proteomes" id="UP000023152">
    <property type="component" value="Unassembled WGS sequence"/>
</dbReference>
<evidence type="ECO:0000313" key="2">
    <source>
        <dbReference type="EMBL" id="ETO14119.1"/>
    </source>
</evidence>
<evidence type="ECO:0000313" key="3">
    <source>
        <dbReference type="Proteomes" id="UP000023152"/>
    </source>
</evidence>
<feature type="compositionally biased region" description="Polar residues" evidence="1">
    <location>
        <begin position="206"/>
        <end position="225"/>
    </location>
</feature>
<comment type="caution">
    <text evidence="2">The sequence shown here is derived from an EMBL/GenBank/DDBJ whole genome shotgun (WGS) entry which is preliminary data.</text>
</comment>
<accession>X6MJS6</accession>
<protein>
    <submittedName>
        <fullName evidence="2">Uncharacterized protein</fullName>
    </submittedName>
</protein>
<proteinExistence type="predicted"/>
<keyword evidence="3" id="KW-1185">Reference proteome</keyword>
<organism evidence="2 3">
    <name type="scientific">Reticulomyxa filosa</name>
    <dbReference type="NCBI Taxonomy" id="46433"/>
    <lineage>
        <taxon>Eukaryota</taxon>
        <taxon>Sar</taxon>
        <taxon>Rhizaria</taxon>
        <taxon>Retaria</taxon>
        <taxon>Foraminifera</taxon>
        <taxon>Monothalamids</taxon>
        <taxon>Reticulomyxidae</taxon>
        <taxon>Reticulomyxa</taxon>
    </lineage>
</organism>
<reference evidence="2 3" key="1">
    <citation type="journal article" date="2013" name="Curr. Biol.">
        <title>The Genome of the Foraminiferan Reticulomyxa filosa.</title>
        <authorList>
            <person name="Glockner G."/>
            <person name="Hulsmann N."/>
            <person name="Schleicher M."/>
            <person name="Noegel A.A."/>
            <person name="Eichinger L."/>
            <person name="Gallinger C."/>
            <person name="Pawlowski J."/>
            <person name="Sierra R."/>
            <person name="Euteneuer U."/>
            <person name="Pillet L."/>
            <person name="Moustafa A."/>
            <person name="Platzer M."/>
            <person name="Groth M."/>
            <person name="Szafranski K."/>
            <person name="Schliwa M."/>
        </authorList>
    </citation>
    <scope>NUCLEOTIDE SEQUENCE [LARGE SCALE GENOMIC DNA]</scope>
</reference>